<comment type="caution">
    <text evidence="7">The sequence shown here is derived from an EMBL/GenBank/DDBJ whole genome shotgun (WGS) entry which is preliminary data.</text>
</comment>
<dbReference type="GO" id="GO:0008483">
    <property type="term" value="F:transaminase activity"/>
    <property type="evidence" value="ECO:0007669"/>
    <property type="project" value="UniProtKB-KW"/>
</dbReference>
<dbReference type="Gene3D" id="3.90.1150.10">
    <property type="entry name" value="Aspartate Aminotransferase, domain 1"/>
    <property type="match status" value="1"/>
</dbReference>
<evidence type="ECO:0000256" key="2">
    <source>
        <dbReference type="ARBA" id="ARBA00008954"/>
    </source>
</evidence>
<dbReference type="PIRSF" id="PIRSF000521">
    <property type="entry name" value="Transaminase_4ab_Lys_Orn"/>
    <property type="match status" value="1"/>
</dbReference>
<sequence>MSTPQDWIQRRETVMPRGVGQILNGSTVASAQGAQIITAEGRKLIDFTSGIGVTNTGHCPPEVVAAIQKQAENLMHACIHVATYEPYLNLCERLAAKFPHGEATKVFLTNTGAEAVENAVKIARQATGRPGIIAFSEGFHGRTLMALTLTSKVGYKLGCGPFAPEVYRLPYPNYFKYNDGLSSTAFVERELNRFRQALVAMVAPDQVAAVIIEPIQGEGGFVPAPTEYLQGLREICDQHGILLIFDEVQSGFGRAGDWSAHAISGVTPDLSTWAKAMGGGLPIACVIGKAKVMDACLPGTLGGTYGGNPIACAASLAVIDLMERDQLPERAARLGETIRTRFLSIQEKSTLVADVRGRGMMQALEFCYDRNPLRPAGEVVKKIMADCHDSGLLVISAGSEGNVIRTLPPLTISEADLNTALDILEREILKHSPD</sequence>
<dbReference type="CDD" id="cd00610">
    <property type="entry name" value="OAT_like"/>
    <property type="match status" value="1"/>
</dbReference>
<organism evidence="7 8">
    <name type="scientific">bacterium (Candidatus Blackallbacteria) CG17_big_fil_post_rev_8_21_14_2_50_48_46</name>
    <dbReference type="NCBI Taxonomy" id="2014261"/>
    <lineage>
        <taxon>Bacteria</taxon>
        <taxon>Candidatus Blackallbacteria</taxon>
    </lineage>
</organism>
<dbReference type="PROSITE" id="PS00600">
    <property type="entry name" value="AA_TRANSFER_CLASS_3"/>
    <property type="match status" value="1"/>
</dbReference>
<dbReference type="PANTHER" id="PTHR11986:SF79">
    <property type="entry name" value="ACETYLORNITHINE AMINOTRANSFERASE, MITOCHONDRIAL"/>
    <property type="match status" value="1"/>
</dbReference>
<name>A0A2M7G1Z7_9BACT</name>
<keyword evidence="3" id="KW-0032">Aminotransferase</keyword>
<dbReference type="InterPro" id="IPR050103">
    <property type="entry name" value="Class-III_PLP-dep_AT"/>
</dbReference>
<proteinExistence type="inferred from homology"/>
<comment type="similarity">
    <text evidence="2 6">Belongs to the class-III pyridoxal-phosphate-dependent aminotransferase family.</text>
</comment>
<gene>
    <name evidence="7" type="ORF">COW36_16005</name>
</gene>
<dbReference type="InterPro" id="IPR015421">
    <property type="entry name" value="PyrdxlP-dep_Trfase_major"/>
</dbReference>
<comment type="cofactor">
    <cofactor evidence="1">
        <name>pyridoxal 5'-phosphate</name>
        <dbReference type="ChEBI" id="CHEBI:597326"/>
    </cofactor>
</comment>
<evidence type="ECO:0000256" key="3">
    <source>
        <dbReference type="ARBA" id="ARBA00022576"/>
    </source>
</evidence>
<dbReference type="PANTHER" id="PTHR11986">
    <property type="entry name" value="AMINOTRANSFERASE CLASS III"/>
    <property type="match status" value="1"/>
</dbReference>
<dbReference type="AlphaFoldDB" id="A0A2M7G1Z7"/>
<dbReference type="Proteomes" id="UP000231019">
    <property type="component" value="Unassembled WGS sequence"/>
</dbReference>
<evidence type="ECO:0000313" key="8">
    <source>
        <dbReference type="Proteomes" id="UP000231019"/>
    </source>
</evidence>
<keyword evidence="5 6" id="KW-0663">Pyridoxal phosphate</keyword>
<evidence type="ECO:0000313" key="7">
    <source>
        <dbReference type="EMBL" id="PIW15772.1"/>
    </source>
</evidence>
<keyword evidence="4" id="KW-0808">Transferase</keyword>
<accession>A0A2M7G1Z7</accession>
<protein>
    <submittedName>
        <fullName evidence="7">4-aminobutyrate--2-oxoglutarate transaminase</fullName>
    </submittedName>
</protein>
<dbReference type="Gene3D" id="3.40.640.10">
    <property type="entry name" value="Type I PLP-dependent aspartate aminotransferase-like (Major domain)"/>
    <property type="match status" value="1"/>
</dbReference>
<dbReference type="InterPro" id="IPR015424">
    <property type="entry name" value="PyrdxlP-dep_Trfase"/>
</dbReference>
<dbReference type="InterPro" id="IPR015422">
    <property type="entry name" value="PyrdxlP-dep_Trfase_small"/>
</dbReference>
<dbReference type="EMBL" id="PFFQ01000045">
    <property type="protein sequence ID" value="PIW15772.1"/>
    <property type="molecule type" value="Genomic_DNA"/>
</dbReference>
<dbReference type="InterPro" id="IPR049704">
    <property type="entry name" value="Aminotrans_3_PPA_site"/>
</dbReference>
<reference evidence="7 8" key="1">
    <citation type="submission" date="2017-09" db="EMBL/GenBank/DDBJ databases">
        <title>Depth-based differentiation of microbial function through sediment-hosted aquifers and enrichment of novel symbionts in the deep terrestrial subsurface.</title>
        <authorList>
            <person name="Probst A.J."/>
            <person name="Ladd B."/>
            <person name="Jarett J.K."/>
            <person name="Geller-Mcgrath D.E."/>
            <person name="Sieber C.M."/>
            <person name="Emerson J.B."/>
            <person name="Anantharaman K."/>
            <person name="Thomas B.C."/>
            <person name="Malmstrom R."/>
            <person name="Stieglmeier M."/>
            <person name="Klingl A."/>
            <person name="Woyke T."/>
            <person name="Ryan C.M."/>
            <person name="Banfield J.F."/>
        </authorList>
    </citation>
    <scope>NUCLEOTIDE SEQUENCE [LARGE SCALE GENOMIC DNA]</scope>
    <source>
        <strain evidence="7">CG17_big_fil_post_rev_8_21_14_2_50_48_46</strain>
    </source>
</reference>
<dbReference type="Pfam" id="PF00202">
    <property type="entry name" value="Aminotran_3"/>
    <property type="match status" value="1"/>
</dbReference>
<dbReference type="GO" id="GO:0030170">
    <property type="term" value="F:pyridoxal phosphate binding"/>
    <property type="evidence" value="ECO:0007669"/>
    <property type="project" value="InterPro"/>
</dbReference>
<dbReference type="GO" id="GO:0042802">
    <property type="term" value="F:identical protein binding"/>
    <property type="evidence" value="ECO:0007669"/>
    <property type="project" value="TreeGrafter"/>
</dbReference>
<evidence type="ECO:0000256" key="6">
    <source>
        <dbReference type="RuleBase" id="RU003560"/>
    </source>
</evidence>
<evidence type="ECO:0000256" key="1">
    <source>
        <dbReference type="ARBA" id="ARBA00001933"/>
    </source>
</evidence>
<dbReference type="FunFam" id="3.40.640.10:FF:000013">
    <property type="entry name" value="4-aminobutyrate aminotransferase"/>
    <property type="match status" value="1"/>
</dbReference>
<dbReference type="SUPFAM" id="SSF53383">
    <property type="entry name" value="PLP-dependent transferases"/>
    <property type="match status" value="1"/>
</dbReference>
<evidence type="ECO:0000256" key="5">
    <source>
        <dbReference type="ARBA" id="ARBA00022898"/>
    </source>
</evidence>
<dbReference type="InterPro" id="IPR005814">
    <property type="entry name" value="Aminotrans_3"/>
</dbReference>
<evidence type="ECO:0000256" key="4">
    <source>
        <dbReference type="ARBA" id="ARBA00022679"/>
    </source>
</evidence>